<dbReference type="AlphaFoldDB" id="A0AAV7I2Z1"/>
<gene>
    <name evidence="7" type="ORF">KQX54_021023</name>
</gene>
<evidence type="ECO:0000313" key="7">
    <source>
        <dbReference type="EMBL" id="KAH0541088.1"/>
    </source>
</evidence>
<dbReference type="GO" id="GO:0098808">
    <property type="term" value="F:mRNA cap binding"/>
    <property type="evidence" value="ECO:0007669"/>
    <property type="project" value="UniProtKB-UniRule"/>
</dbReference>
<sequence>MTLTDDKIEEPVVETEVHFTAPAIQNNPDGWGPCELPDQFRDIPYQPFSKGDRLGKISDWTGVAFQDKKFTNKYQSQFGSGSQYAYYHDEDESTFHLVDTTRVQKPPYQRGRFNKNQRNLRGRGGQRGGMNALQQLGKMKLRERERKGQTKRWGRNNKNNPPNKNRDASVTVRPDWSTIEEMDFPRLGKLSLPNIKDGEDILCCGSLEYYDKTYDRVNVKNEKPLQRVDRIFHTVTTTDDPVIRKLSKTEGTVFATDAILATIMCCTRSNYSWDIVIEKIGDKLFFDKRDNTEFDLLTVNETSVEPPQDDGNSLNSPRNLALEATFINHNFSQQVLKSSESRFKFDEGNPFISEEEEGDVASVAYRYRKWDLNNGITLVCRCEHDAVLQGPNGETQFLTIKALNEWDSKLANGVEWRQKLDTQRGAVLANELRNNACKLAKWTVQALLAGSDQIKFGYVSRASVRDSSKHVILGTQQYKPIEFARQINLNMDNAWGILRCIIDICLKQKDGKYLIMKDPNKPMIRLYDIPDNTFESEDEEEEDEDEMVNDAFQN</sequence>
<feature type="compositionally biased region" description="Basic residues" evidence="6">
    <location>
        <begin position="112"/>
        <end position="121"/>
    </location>
</feature>
<comment type="subcellular location">
    <subcellularLocation>
        <location evidence="5">Cytoplasm</location>
    </subcellularLocation>
</comment>
<dbReference type="PANTHER" id="PTHR12399:SF0">
    <property type="entry name" value="EUKARYOTIC TRANSLATION INITIATION FACTOR 3 SUBUNIT D"/>
    <property type="match status" value="1"/>
</dbReference>
<dbReference type="PIRSF" id="PIRSF016281">
    <property type="entry name" value="EIF-3_zeta"/>
    <property type="match status" value="1"/>
</dbReference>
<name>A0AAV7I2Z1_COTGL</name>
<keyword evidence="4 5" id="KW-0648">Protein biosynthesis</keyword>
<evidence type="ECO:0000313" key="8">
    <source>
        <dbReference type="Proteomes" id="UP000826195"/>
    </source>
</evidence>
<keyword evidence="2 5" id="KW-0396">Initiation factor</keyword>
<dbReference type="PANTHER" id="PTHR12399">
    <property type="entry name" value="EUKARYOTIC TRANSLATION INITIATION FACTOR 3 SUBUNIT 7"/>
    <property type="match status" value="1"/>
</dbReference>
<dbReference type="GO" id="GO:0002191">
    <property type="term" value="P:cap-dependent translational initiation"/>
    <property type="evidence" value="ECO:0007669"/>
    <property type="project" value="UniProtKB-UniRule"/>
</dbReference>
<dbReference type="GO" id="GO:0005852">
    <property type="term" value="C:eukaryotic translation initiation factor 3 complex"/>
    <property type="evidence" value="ECO:0007669"/>
    <property type="project" value="UniProtKB-UniRule"/>
</dbReference>
<reference evidence="7 8" key="1">
    <citation type="journal article" date="2021" name="J. Hered.">
        <title>A chromosome-level genome assembly of the parasitoid wasp, Cotesia glomerata (Hymenoptera: Braconidae).</title>
        <authorList>
            <person name="Pinto B.J."/>
            <person name="Weis J.J."/>
            <person name="Gamble T."/>
            <person name="Ode P.J."/>
            <person name="Paul R."/>
            <person name="Zaspel J.M."/>
        </authorList>
    </citation>
    <scope>NUCLEOTIDE SEQUENCE [LARGE SCALE GENOMIC DNA]</scope>
    <source>
        <strain evidence="7">CgM1</strain>
    </source>
</reference>
<dbReference type="EMBL" id="JAHXZJ010002609">
    <property type="protein sequence ID" value="KAH0541088.1"/>
    <property type="molecule type" value="Genomic_DNA"/>
</dbReference>
<evidence type="ECO:0000256" key="5">
    <source>
        <dbReference type="HAMAP-Rule" id="MF_03003"/>
    </source>
</evidence>
<comment type="caution">
    <text evidence="7">The sequence shown here is derived from an EMBL/GenBank/DDBJ whole genome shotgun (WGS) entry which is preliminary data.</text>
</comment>
<comment type="function">
    <text evidence="5">mRNA cap-binding component of the eukaryotic translation initiation factor 3 (eIF-3) complex, which is involved in protein synthesis of a specialized repertoire of mRNAs and, together with other initiation factors, stimulates binding of mRNA and methionyl-tRNAi to the 40S ribosome. The eIF-3 complex specifically targets and initiates translation of a subset of mRNAs involved in cell proliferation. In the eIF-3 complex, eif3d specifically recognizes and binds the 7-methylguanosine cap of a subset of mRNAs.</text>
</comment>
<comment type="domain">
    <text evidence="5">The RNA gate region regulates mRNA cap recognition to prevent promiscuous mRNA-binding before assembly of eif3d into the full eukaryotic translation initiation factor 3 (eIF-3) complex.</text>
</comment>
<evidence type="ECO:0000256" key="2">
    <source>
        <dbReference type="ARBA" id="ARBA00022540"/>
    </source>
</evidence>
<proteinExistence type="inferred from homology"/>
<dbReference type="HAMAP" id="MF_03003">
    <property type="entry name" value="eIF3d"/>
    <property type="match status" value="1"/>
</dbReference>
<evidence type="ECO:0000256" key="1">
    <source>
        <dbReference type="ARBA" id="ARBA00022490"/>
    </source>
</evidence>
<feature type="region of interest" description="Disordered" evidence="6">
    <location>
        <begin position="535"/>
        <end position="554"/>
    </location>
</feature>
<comment type="subunit">
    <text evidence="5">Component of the eukaryotic translation initiation factor 3 (eIF-3) complex.</text>
</comment>
<evidence type="ECO:0000256" key="4">
    <source>
        <dbReference type="ARBA" id="ARBA00022917"/>
    </source>
</evidence>
<organism evidence="7 8">
    <name type="scientific">Cotesia glomerata</name>
    <name type="common">Lepidopteran parasitic wasp</name>
    <name type="synonym">Apanteles glomeratus</name>
    <dbReference type="NCBI Taxonomy" id="32391"/>
    <lineage>
        <taxon>Eukaryota</taxon>
        <taxon>Metazoa</taxon>
        <taxon>Ecdysozoa</taxon>
        <taxon>Arthropoda</taxon>
        <taxon>Hexapoda</taxon>
        <taxon>Insecta</taxon>
        <taxon>Pterygota</taxon>
        <taxon>Neoptera</taxon>
        <taxon>Endopterygota</taxon>
        <taxon>Hymenoptera</taxon>
        <taxon>Apocrita</taxon>
        <taxon>Ichneumonoidea</taxon>
        <taxon>Braconidae</taxon>
        <taxon>Microgastrinae</taxon>
        <taxon>Cotesia</taxon>
    </lineage>
</organism>
<dbReference type="Proteomes" id="UP000826195">
    <property type="component" value="Unassembled WGS sequence"/>
</dbReference>
<keyword evidence="3" id="KW-0694">RNA-binding</keyword>
<accession>A0AAV7I2Z1</accession>
<dbReference type="GO" id="GO:0033290">
    <property type="term" value="C:eukaryotic 48S preinitiation complex"/>
    <property type="evidence" value="ECO:0007669"/>
    <property type="project" value="UniProtKB-UniRule"/>
</dbReference>
<keyword evidence="8" id="KW-1185">Reference proteome</keyword>
<feature type="region of interest" description="RNA gate" evidence="5">
    <location>
        <begin position="293"/>
        <end position="307"/>
    </location>
</feature>
<feature type="region of interest" description="Disordered" evidence="6">
    <location>
        <begin position="107"/>
        <end position="170"/>
    </location>
</feature>
<dbReference type="InterPro" id="IPR007783">
    <property type="entry name" value="eIF3d"/>
</dbReference>
<dbReference type="Pfam" id="PF05091">
    <property type="entry name" value="eIF-3_zeta"/>
    <property type="match status" value="1"/>
</dbReference>
<dbReference type="GO" id="GO:0016282">
    <property type="term" value="C:eukaryotic 43S preinitiation complex"/>
    <property type="evidence" value="ECO:0007669"/>
    <property type="project" value="UniProtKB-UniRule"/>
</dbReference>
<evidence type="ECO:0000256" key="3">
    <source>
        <dbReference type="ARBA" id="ARBA00022884"/>
    </source>
</evidence>
<protein>
    <recommendedName>
        <fullName evidence="5">Eukaryotic translation initiation factor 3 subunit D</fullName>
        <shortName evidence="5">eIF3d</shortName>
    </recommendedName>
    <alternativeName>
        <fullName evidence="5">Eukaryotic translation initiation factor 3 subunit 7</fullName>
    </alternativeName>
</protein>
<dbReference type="GO" id="GO:0001732">
    <property type="term" value="P:formation of cytoplasmic translation initiation complex"/>
    <property type="evidence" value="ECO:0007669"/>
    <property type="project" value="UniProtKB-UniRule"/>
</dbReference>
<feature type="compositionally biased region" description="Acidic residues" evidence="6">
    <location>
        <begin position="535"/>
        <end position="548"/>
    </location>
</feature>
<evidence type="ECO:0000256" key="6">
    <source>
        <dbReference type="SAM" id="MobiDB-lite"/>
    </source>
</evidence>
<dbReference type="GO" id="GO:0003743">
    <property type="term" value="F:translation initiation factor activity"/>
    <property type="evidence" value="ECO:0007669"/>
    <property type="project" value="UniProtKB-UniRule"/>
</dbReference>
<keyword evidence="1 5" id="KW-0963">Cytoplasm</keyword>
<comment type="similarity">
    <text evidence="5">Belongs to the eIF-3 subunit D family.</text>
</comment>